<organism evidence="5">
    <name type="scientific">marine sediment metagenome</name>
    <dbReference type="NCBI Taxonomy" id="412755"/>
    <lineage>
        <taxon>unclassified sequences</taxon>
        <taxon>metagenomes</taxon>
        <taxon>ecological metagenomes</taxon>
    </lineage>
</organism>
<dbReference type="SUPFAM" id="SSF46785">
    <property type="entry name" value="Winged helix' DNA-binding domain"/>
    <property type="match status" value="1"/>
</dbReference>
<dbReference type="InterPro" id="IPR036390">
    <property type="entry name" value="WH_DNA-bd_sf"/>
</dbReference>
<dbReference type="InterPro" id="IPR011991">
    <property type="entry name" value="ArsR-like_HTH"/>
</dbReference>
<protein>
    <recommendedName>
        <fullName evidence="4">HTH arsR-type domain-containing protein</fullName>
    </recommendedName>
</protein>
<evidence type="ECO:0000256" key="1">
    <source>
        <dbReference type="ARBA" id="ARBA00023015"/>
    </source>
</evidence>
<dbReference type="InterPro" id="IPR036388">
    <property type="entry name" value="WH-like_DNA-bd_sf"/>
</dbReference>
<evidence type="ECO:0000256" key="3">
    <source>
        <dbReference type="ARBA" id="ARBA00023163"/>
    </source>
</evidence>
<dbReference type="Gene3D" id="1.10.10.10">
    <property type="entry name" value="Winged helix-like DNA-binding domain superfamily/Winged helix DNA-binding domain"/>
    <property type="match status" value="1"/>
</dbReference>
<dbReference type="AlphaFoldDB" id="A0A0F9TE11"/>
<dbReference type="PANTHER" id="PTHR43132">
    <property type="entry name" value="ARSENICAL RESISTANCE OPERON REPRESSOR ARSR-RELATED"/>
    <property type="match status" value="1"/>
</dbReference>
<proteinExistence type="predicted"/>
<dbReference type="GO" id="GO:0003700">
    <property type="term" value="F:DNA-binding transcription factor activity"/>
    <property type="evidence" value="ECO:0007669"/>
    <property type="project" value="InterPro"/>
</dbReference>
<sequence length="115" mass="12318">MDDDNAVPALAALAHIDRLSAFRLLVKTGPNGLASGEIADRLAIPATRMSFHLTALERSGLVRSRRVGRHIYYAANYGAMRELLAFLTEDCCGGRPEICGDLSALLGACSKVVCQ</sequence>
<feature type="domain" description="HTH arsR-type" evidence="4">
    <location>
        <begin position="1"/>
        <end position="95"/>
    </location>
</feature>
<dbReference type="Pfam" id="PF12840">
    <property type="entry name" value="HTH_20"/>
    <property type="match status" value="1"/>
</dbReference>
<gene>
    <name evidence="5" type="ORF">LCGC14_0339540</name>
</gene>
<keyword evidence="3" id="KW-0804">Transcription</keyword>
<dbReference type="CDD" id="cd00090">
    <property type="entry name" value="HTH_ARSR"/>
    <property type="match status" value="1"/>
</dbReference>
<accession>A0A0F9TE11</accession>
<dbReference type="PANTHER" id="PTHR43132:SF2">
    <property type="entry name" value="ARSENICAL RESISTANCE OPERON REPRESSOR ARSR-RELATED"/>
    <property type="match status" value="1"/>
</dbReference>
<dbReference type="SMART" id="SM00418">
    <property type="entry name" value="HTH_ARSR"/>
    <property type="match status" value="1"/>
</dbReference>
<evidence type="ECO:0000313" key="5">
    <source>
        <dbReference type="EMBL" id="KKN79495.1"/>
    </source>
</evidence>
<dbReference type="EMBL" id="LAZR01000246">
    <property type="protein sequence ID" value="KKN79495.1"/>
    <property type="molecule type" value="Genomic_DNA"/>
</dbReference>
<dbReference type="PRINTS" id="PR00778">
    <property type="entry name" value="HTHARSR"/>
</dbReference>
<keyword evidence="2" id="KW-0238">DNA-binding</keyword>
<dbReference type="NCBIfam" id="NF033788">
    <property type="entry name" value="HTH_metalloreg"/>
    <property type="match status" value="1"/>
</dbReference>
<evidence type="ECO:0000259" key="4">
    <source>
        <dbReference type="PROSITE" id="PS50987"/>
    </source>
</evidence>
<name>A0A0F9TE11_9ZZZZ</name>
<evidence type="ECO:0000256" key="2">
    <source>
        <dbReference type="ARBA" id="ARBA00023125"/>
    </source>
</evidence>
<dbReference type="InterPro" id="IPR051011">
    <property type="entry name" value="Metal_resp_trans_reg"/>
</dbReference>
<keyword evidence="1" id="KW-0805">Transcription regulation</keyword>
<dbReference type="GO" id="GO:0003677">
    <property type="term" value="F:DNA binding"/>
    <property type="evidence" value="ECO:0007669"/>
    <property type="project" value="UniProtKB-KW"/>
</dbReference>
<reference evidence="5" key="1">
    <citation type="journal article" date="2015" name="Nature">
        <title>Complex archaea that bridge the gap between prokaryotes and eukaryotes.</title>
        <authorList>
            <person name="Spang A."/>
            <person name="Saw J.H."/>
            <person name="Jorgensen S.L."/>
            <person name="Zaremba-Niedzwiedzka K."/>
            <person name="Martijn J."/>
            <person name="Lind A.E."/>
            <person name="van Eijk R."/>
            <person name="Schleper C."/>
            <person name="Guy L."/>
            <person name="Ettema T.J."/>
        </authorList>
    </citation>
    <scope>NUCLEOTIDE SEQUENCE</scope>
</reference>
<comment type="caution">
    <text evidence="5">The sequence shown here is derived from an EMBL/GenBank/DDBJ whole genome shotgun (WGS) entry which is preliminary data.</text>
</comment>
<dbReference type="PROSITE" id="PS50987">
    <property type="entry name" value="HTH_ARSR_2"/>
    <property type="match status" value="1"/>
</dbReference>
<dbReference type="InterPro" id="IPR001845">
    <property type="entry name" value="HTH_ArsR_DNA-bd_dom"/>
</dbReference>